<protein>
    <recommendedName>
        <fullName evidence="2">CCHC-type domain-containing protein</fullName>
    </recommendedName>
</protein>
<evidence type="ECO:0000313" key="3">
    <source>
        <dbReference type="EMBL" id="KAK2575151.1"/>
    </source>
</evidence>
<sequence>MLKEDLISKNLDSWNITSKECLAKEIVFKYSFKTKDNRVNWIVQLPGQACRQLLKNNRIFMSWRTYRIREFVNILRCYKCHSYEHIAKVCNISKQICMHCGKDDHERTDCPSKNEPRCSNCIRSKRKDPAHAVRSPLCPEYLRQVEIYNKKNRMGLNIAQINAQRSAAAAAGNYEESKPRYIVYSGALCI</sequence>
<organism evidence="3 4">
    <name type="scientific">Odynerus spinipes</name>
    <dbReference type="NCBI Taxonomy" id="1348599"/>
    <lineage>
        <taxon>Eukaryota</taxon>
        <taxon>Metazoa</taxon>
        <taxon>Ecdysozoa</taxon>
        <taxon>Arthropoda</taxon>
        <taxon>Hexapoda</taxon>
        <taxon>Insecta</taxon>
        <taxon>Pterygota</taxon>
        <taxon>Neoptera</taxon>
        <taxon>Endopterygota</taxon>
        <taxon>Hymenoptera</taxon>
        <taxon>Apocrita</taxon>
        <taxon>Aculeata</taxon>
        <taxon>Vespoidea</taxon>
        <taxon>Vespidae</taxon>
        <taxon>Eumeninae</taxon>
        <taxon>Odynerus</taxon>
    </lineage>
</organism>
<evidence type="ECO:0000259" key="2">
    <source>
        <dbReference type="PROSITE" id="PS50158"/>
    </source>
</evidence>
<dbReference type="GO" id="GO:0008270">
    <property type="term" value="F:zinc ion binding"/>
    <property type="evidence" value="ECO:0007669"/>
    <property type="project" value="UniProtKB-KW"/>
</dbReference>
<dbReference type="GO" id="GO:0003676">
    <property type="term" value="F:nucleic acid binding"/>
    <property type="evidence" value="ECO:0007669"/>
    <property type="project" value="InterPro"/>
</dbReference>
<proteinExistence type="predicted"/>
<dbReference type="Proteomes" id="UP001258017">
    <property type="component" value="Unassembled WGS sequence"/>
</dbReference>
<name>A0AAD9R9V7_9HYME</name>
<dbReference type="SUPFAM" id="SSF57756">
    <property type="entry name" value="Retrovirus zinc finger-like domains"/>
    <property type="match status" value="1"/>
</dbReference>
<feature type="domain" description="CCHC-type" evidence="2">
    <location>
        <begin position="97"/>
        <end position="112"/>
    </location>
</feature>
<dbReference type="PROSITE" id="PS50158">
    <property type="entry name" value="ZF_CCHC"/>
    <property type="match status" value="1"/>
</dbReference>
<reference evidence="3" key="2">
    <citation type="journal article" date="2023" name="Commun. Biol.">
        <title>Intrasexual cuticular hydrocarbon dimorphism in a wasp sheds light on hydrocarbon biosynthesis genes in Hymenoptera.</title>
        <authorList>
            <person name="Moris V.C."/>
            <person name="Podsiadlowski L."/>
            <person name="Martin S."/>
            <person name="Oeyen J.P."/>
            <person name="Donath A."/>
            <person name="Petersen M."/>
            <person name="Wilbrandt J."/>
            <person name="Misof B."/>
            <person name="Liedtke D."/>
            <person name="Thamm M."/>
            <person name="Scheiner R."/>
            <person name="Schmitt T."/>
            <person name="Niehuis O."/>
        </authorList>
    </citation>
    <scope>NUCLEOTIDE SEQUENCE</scope>
    <source>
        <strain evidence="3">GBR_01_08_01A</strain>
    </source>
</reference>
<comment type="caution">
    <text evidence="3">The sequence shown here is derived from an EMBL/GenBank/DDBJ whole genome shotgun (WGS) entry which is preliminary data.</text>
</comment>
<keyword evidence="1" id="KW-0862">Zinc</keyword>
<evidence type="ECO:0000256" key="1">
    <source>
        <dbReference type="PROSITE-ProRule" id="PRU00047"/>
    </source>
</evidence>
<accession>A0AAD9R9V7</accession>
<dbReference type="SMART" id="SM00343">
    <property type="entry name" value="ZnF_C2HC"/>
    <property type="match status" value="2"/>
</dbReference>
<dbReference type="AlphaFoldDB" id="A0AAD9R9V7"/>
<dbReference type="Gene3D" id="4.10.60.10">
    <property type="entry name" value="Zinc finger, CCHC-type"/>
    <property type="match status" value="1"/>
</dbReference>
<gene>
    <name evidence="3" type="ORF">KPH14_001036</name>
</gene>
<keyword evidence="4" id="KW-1185">Reference proteome</keyword>
<reference evidence="3" key="1">
    <citation type="submission" date="2021-08" db="EMBL/GenBank/DDBJ databases">
        <authorList>
            <person name="Misof B."/>
            <person name="Oliver O."/>
            <person name="Podsiadlowski L."/>
            <person name="Donath A."/>
            <person name="Peters R."/>
            <person name="Mayer C."/>
            <person name="Rust J."/>
            <person name="Gunkel S."/>
            <person name="Lesny P."/>
            <person name="Martin S."/>
            <person name="Oeyen J.P."/>
            <person name="Petersen M."/>
            <person name="Panagiotis P."/>
            <person name="Wilbrandt J."/>
            <person name="Tanja T."/>
        </authorList>
    </citation>
    <scope>NUCLEOTIDE SEQUENCE</scope>
    <source>
        <strain evidence="3">GBR_01_08_01A</strain>
        <tissue evidence="3">Thorax + abdomen</tissue>
    </source>
</reference>
<evidence type="ECO:0000313" key="4">
    <source>
        <dbReference type="Proteomes" id="UP001258017"/>
    </source>
</evidence>
<dbReference type="EMBL" id="JAIFRP010004518">
    <property type="protein sequence ID" value="KAK2575151.1"/>
    <property type="molecule type" value="Genomic_DNA"/>
</dbReference>
<dbReference type="InterPro" id="IPR001878">
    <property type="entry name" value="Znf_CCHC"/>
</dbReference>
<dbReference type="InterPro" id="IPR036875">
    <property type="entry name" value="Znf_CCHC_sf"/>
</dbReference>
<keyword evidence="1" id="KW-0479">Metal-binding</keyword>
<keyword evidence="1" id="KW-0863">Zinc-finger</keyword>